<dbReference type="GO" id="GO:0000302">
    <property type="term" value="P:response to reactive oxygen species"/>
    <property type="evidence" value="ECO:0007669"/>
    <property type="project" value="TreeGrafter"/>
</dbReference>
<dbReference type="GO" id="GO:0019841">
    <property type="term" value="F:retinol binding"/>
    <property type="evidence" value="ECO:0007669"/>
    <property type="project" value="UniProtKB-KW"/>
</dbReference>
<organism evidence="5 6">
    <name type="scientific">Diaphorina citri</name>
    <name type="common">Asian citrus psyllid</name>
    <dbReference type="NCBI Taxonomy" id="121845"/>
    <lineage>
        <taxon>Eukaryota</taxon>
        <taxon>Metazoa</taxon>
        <taxon>Ecdysozoa</taxon>
        <taxon>Arthropoda</taxon>
        <taxon>Hexapoda</taxon>
        <taxon>Insecta</taxon>
        <taxon>Pterygota</taxon>
        <taxon>Neoptera</taxon>
        <taxon>Paraneoptera</taxon>
        <taxon>Hemiptera</taxon>
        <taxon>Sternorrhyncha</taxon>
        <taxon>Psylloidea</taxon>
        <taxon>Psyllidae</taxon>
        <taxon>Diaphorininae</taxon>
        <taxon>Diaphorina</taxon>
    </lineage>
</organism>
<evidence type="ECO:0000256" key="3">
    <source>
        <dbReference type="ARBA" id="ARBA00023072"/>
    </source>
</evidence>
<dbReference type="KEGG" id="dci:113466415"/>
<comment type="subcellular location">
    <subcellularLocation>
        <location evidence="1">Secreted</location>
    </subcellularLocation>
</comment>
<dbReference type="PIRSF" id="PIRSF036893">
    <property type="entry name" value="Lipocalin_ApoD"/>
    <property type="match status" value="1"/>
</dbReference>
<dbReference type="InterPro" id="IPR002449">
    <property type="entry name" value="Retinol-bd/Purpurin"/>
</dbReference>
<keyword evidence="3" id="KW-0683">Retinol-binding</keyword>
<dbReference type="SUPFAM" id="SSF50814">
    <property type="entry name" value="Lipocalins"/>
    <property type="match status" value="33"/>
</dbReference>
<evidence type="ECO:0000256" key="2">
    <source>
        <dbReference type="ARBA" id="ARBA00022525"/>
    </source>
</evidence>
<dbReference type="GO" id="GO:0005737">
    <property type="term" value="C:cytoplasm"/>
    <property type="evidence" value="ECO:0007669"/>
    <property type="project" value="TreeGrafter"/>
</dbReference>
<proteinExistence type="predicted"/>
<dbReference type="GO" id="GO:0006629">
    <property type="term" value="P:lipid metabolic process"/>
    <property type="evidence" value="ECO:0007669"/>
    <property type="project" value="TreeGrafter"/>
</dbReference>
<dbReference type="PANTHER" id="PTHR10612:SF41">
    <property type="entry name" value="GLIAL LAZARILLO, ISOFORM A"/>
    <property type="match status" value="1"/>
</dbReference>
<accession>A0A3Q0IMX0</accession>
<gene>
    <name evidence="6" type="primary">LOC113466415</name>
</gene>
<keyword evidence="2" id="KW-0964">Secreted</keyword>
<evidence type="ECO:0000256" key="1">
    <source>
        <dbReference type="ARBA" id="ARBA00004613"/>
    </source>
</evidence>
<dbReference type="InterPro" id="IPR022271">
    <property type="entry name" value="Lipocalin_ApoD"/>
</dbReference>
<dbReference type="PIRSF" id="PIRSF500204">
    <property type="entry name" value="RBP_purpurin"/>
    <property type="match status" value="1"/>
</dbReference>
<dbReference type="InterPro" id="IPR012674">
    <property type="entry name" value="Calycin"/>
</dbReference>
<keyword evidence="4" id="KW-1015">Disulfide bond</keyword>
<sequence>LPVVMARMLPTSGLYYVLHTDYDHYAILWSCSNLGLFHAGKLLDWTGLQYRVDSRLPVVMARMLPTSGLYYVLHTDYDHYAILWSCSNLGLFHAGKLLDWTGLQYRVDSRLPVVMARMLPTSGLYYVLHTDYDHYAILWSCSNLGLFHAGKLLDWTGLQYRVDSRLPVVMARMLPTSGLYYVLHTDYDHYAILWSCSNLGLFHAGKLLDWTGLQYRVDSRLPVVMARMLPTSGLYYVLHTDYDHYAILWSCSNLGLFHAGKLLDWTGLQYRVDSRLPVVMARMLPTSGLYYVLHTDYDHYAILWSCSNLGLFHAGKLLDWTGLQYRVDSRLPVVMARMLPTSGLYYVLHTDYDHYAILWSCSNLGLFHAGKLLDWTGLQYRVDSRLPVVMARMLPTSGLYYVLHTDYDHYAILWSCSNLGLFHAGKLLDWTGLQYRVDSRLPVVMARMLPTSGLYYVLHTDYDHYAILWSCSNLGLFHAGKLLDWTGLQYRVDSRLPVVMARMLPTSGLYYVLHTDYDHYAILWSCSNLGLFHAGKLLDWTGLQYRVDSRLPVVMARMLPTSGLYYVLHTDYDHYAILWSCSNLGLFHAGKLLDWTGLQYRVDSRLPVVMARMLPTSGLYYVLHTDYDHYAILWSCSNLGLFHAGKLLDWTGLQYRVDSRLPVVMARMLPTSGLYYVLHTDYDHYAILWSCSNLGLFHAGKLLDWTGLQYRVDSRLPVVMARMLPTSGLYYVLHTDYDHYAILWSCSNLGLFHAGKLLDWTGLQYRVDSRLPVVMARMLPTSGLYYVLHTDYDHYAILWSCSNLGLFHAGKLLDWTGLQYRVDSRLPVVMARMLPTSGLYYVLHTDYDHYAILWSCSNLGLFHAGKLLDWTGLQYRVDSRLPVVMARMLPTSGLYYVLHTDYDHYAILWSCSNLGLFHAGKLLDWTGLQYRVDSRLPVVMARMLPTSGLYYVLHTDYDHYAILWSCSNLGLFHAGKLLDWTGLQYRVDSRLPVVMARMLPTSGLYYVLHTDYDHYAILWSCSNLGLFHAGKLLDWTGLQYRVDSRLPVVMARMLPTSGLYYVLHTDYDHYAILWSCSNLGLFHAGKLLDWTGLQYRVDSRLPVVMARMLPTSGLYYVLHTDYDHYAILWSCSNLGLFHAGKLLDWTGLQYRVDSRLPVVMARMLPTSGLYYVLHTDYDHYAILWSCSNLGLFHAGKLLDWTGLQYRVDSRLPVVMARMLPTSGLYYVLHTDYDHYAILWSCSNLGLFHAGKLLDWTGLQYRVDSRLPVVMARMLPTSGLYYVLHTDYDHYAILWSCSNLGLFHAGKLLDWTGLQYRVDSRLPVVMARMLPTSGLYYVLHTDYDHYAILWSCSNLGLFHAGKLLDWTGLQYRVDSRLPVVMARMLPTSGLYYVLHTDYDHYAILWSCSNLGLFHAGKLLDWTGLQYRVDSRLPVVMARMLPTSGLYYVLHTDYDHYAILWSCSNLGLFHAGKLLDWTGLQYRVDSRLPVVMARMLPTSGLYYVLHTDYDHYAILWSCSNLGLFHAGKLLDWTGLQYRVDSRLPVVMARMLPTSGLYYVLHTDYDHYAILWSCSNLGLFHAGKLLDWTGLQYRVDSRLPVVMARMLPTSGLYYVLHTDYDHYAILWSCSNLGLFHAGKLLDWTGLQYRVDSRLPVVMARMLPTSGLYYVLHTDYDHYAILWSCSNLGLFHAGKLLDWTGLQYRVDSRLPVVMARMLPTSGLYYVLHTDYDHYAILWSCSNLGLFHAGKLLDWTGLQYRVDSRLPVVMARMLPTSGLYYVLHTDYDHYAILWSCSNLGLFHADQIWVLGRERDLEVGDRTFVYQTLQDLGLDEGRLVLTKHANCPAES</sequence>
<dbReference type="PANTHER" id="PTHR10612">
    <property type="entry name" value="APOLIPOPROTEIN D"/>
    <property type="match status" value="1"/>
</dbReference>
<name>A0A3Q0IMX0_DIACI</name>
<keyword evidence="5" id="KW-1185">Reference proteome</keyword>
<evidence type="ECO:0000256" key="4">
    <source>
        <dbReference type="ARBA" id="ARBA00023157"/>
    </source>
</evidence>
<dbReference type="RefSeq" id="XP_026677582.1">
    <property type="nucleotide sequence ID" value="XM_026821781.1"/>
</dbReference>
<evidence type="ECO:0000313" key="6">
    <source>
        <dbReference type="RefSeq" id="XP_026677582.1"/>
    </source>
</evidence>
<reference evidence="6" key="1">
    <citation type="submission" date="2025-08" db="UniProtKB">
        <authorList>
            <consortium name="RefSeq"/>
        </authorList>
    </citation>
    <scope>IDENTIFICATION</scope>
</reference>
<dbReference type="GO" id="GO:0005576">
    <property type="term" value="C:extracellular region"/>
    <property type="evidence" value="ECO:0007669"/>
    <property type="project" value="UniProtKB-SubCell"/>
</dbReference>
<feature type="non-terminal residue" evidence="6">
    <location>
        <position position="1"/>
    </location>
</feature>
<evidence type="ECO:0000313" key="5">
    <source>
        <dbReference type="Proteomes" id="UP000079169"/>
    </source>
</evidence>
<protein>
    <submittedName>
        <fullName evidence="6">Uncharacterized protein LOC113466415</fullName>
    </submittedName>
</protein>
<dbReference type="GeneID" id="113466415"/>
<dbReference type="Proteomes" id="UP000079169">
    <property type="component" value="Unplaced"/>
</dbReference>
<dbReference type="Gene3D" id="2.40.128.20">
    <property type="match status" value="33"/>
</dbReference>
<dbReference type="GO" id="GO:0034632">
    <property type="term" value="F:retinol transmembrane transporter activity"/>
    <property type="evidence" value="ECO:0007669"/>
    <property type="project" value="InterPro"/>
</dbReference>
<dbReference type="PaxDb" id="121845-A0A3Q0IMX0"/>